<dbReference type="Proteomes" id="UP000035642">
    <property type="component" value="Unassembled WGS sequence"/>
</dbReference>
<dbReference type="GO" id="GO:0030322">
    <property type="term" value="P:stabilization of membrane potential"/>
    <property type="evidence" value="ECO:0007669"/>
    <property type="project" value="TreeGrafter"/>
</dbReference>
<keyword evidence="5" id="KW-0406">Ion transport</keyword>
<evidence type="ECO:0000313" key="10">
    <source>
        <dbReference type="Proteomes" id="UP000035642"/>
    </source>
</evidence>
<keyword evidence="10" id="KW-1185">Reference proteome</keyword>
<keyword evidence="4 8" id="KW-1133">Transmembrane helix</keyword>
<feature type="domain" description="Potassium channel" evidence="9">
    <location>
        <begin position="18"/>
        <end position="60"/>
    </location>
</feature>
<dbReference type="GO" id="GO:0022841">
    <property type="term" value="F:potassium ion leak channel activity"/>
    <property type="evidence" value="ECO:0007669"/>
    <property type="project" value="TreeGrafter"/>
</dbReference>
<evidence type="ECO:0000259" key="9">
    <source>
        <dbReference type="Pfam" id="PF07885"/>
    </source>
</evidence>
<evidence type="ECO:0000256" key="3">
    <source>
        <dbReference type="ARBA" id="ARBA00022692"/>
    </source>
</evidence>
<protein>
    <submittedName>
        <fullName evidence="11">Ion_trans_2 domain-containing protein</fullName>
    </submittedName>
</protein>
<dbReference type="PANTHER" id="PTHR11003:SF337">
    <property type="entry name" value="POTASSIUM CHANNEL DOMAIN-CONTAINING PROTEIN"/>
    <property type="match status" value="1"/>
</dbReference>
<dbReference type="SUPFAM" id="SSF81324">
    <property type="entry name" value="Voltage-gated potassium channels"/>
    <property type="match status" value="1"/>
</dbReference>
<feature type="transmembrane region" description="Helical" evidence="8">
    <location>
        <begin position="36"/>
        <end position="56"/>
    </location>
</feature>
<reference evidence="11" key="2">
    <citation type="submission" date="2017-02" db="UniProtKB">
        <authorList>
            <consortium name="WormBaseParasite"/>
        </authorList>
    </citation>
    <scope>IDENTIFICATION</scope>
</reference>
<feature type="transmembrane region" description="Helical" evidence="8">
    <location>
        <begin position="12"/>
        <end position="30"/>
    </location>
</feature>
<keyword evidence="6 8" id="KW-0472">Membrane</keyword>
<accession>A0A0K0DKJ9</accession>
<keyword evidence="2" id="KW-0813">Transport</keyword>
<keyword evidence="3 8" id="KW-0812">Transmembrane</keyword>
<dbReference type="Pfam" id="PF07885">
    <property type="entry name" value="Ion_trans_2"/>
    <property type="match status" value="1"/>
</dbReference>
<dbReference type="AlphaFoldDB" id="A0A0K0DKJ9"/>
<reference evidence="10" key="1">
    <citation type="submission" date="2012-09" db="EMBL/GenBank/DDBJ databases">
        <authorList>
            <person name="Martin A.A."/>
        </authorList>
    </citation>
    <scope>NUCLEOTIDE SEQUENCE</scope>
</reference>
<comment type="subcellular location">
    <subcellularLocation>
        <location evidence="1">Membrane</location>
        <topology evidence="1">Multi-pass membrane protein</topology>
    </subcellularLocation>
</comment>
<dbReference type="Gene3D" id="1.10.287.70">
    <property type="match status" value="1"/>
</dbReference>
<name>A0A0K0DKJ9_ANGCA</name>
<dbReference type="PANTHER" id="PTHR11003">
    <property type="entry name" value="POTASSIUM CHANNEL, SUBFAMILY K"/>
    <property type="match status" value="1"/>
</dbReference>
<dbReference type="InterPro" id="IPR013099">
    <property type="entry name" value="K_chnl_dom"/>
</dbReference>
<evidence type="ECO:0000256" key="2">
    <source>
        <dbReference type="ARBA" id="ARBA00022448"/>
    </source>
</evidence>
<evidence type="ECO:0000256" key="6">
    <source>
        <dbReference type="ARBA" id="ARBA00023136"/>
    </source>
</evidence>
<dbReference type="WBParaSite" id="ACAC_0001204301-mRNA-1">
    <property type="protein sequence ID" value="ACAC_0001204301-mRNA-1"/>
    <property type="gene ID" value="ACAC_0001204301"/>
</dbReference>
<organism evidence="10 11">
    <name type="scientific">Angiostrongylus cantonensis</name>
    <name type="common">Rat lungworm</name>
    <dbReference type="NCBI Taxonomy" id="6313"/>
    <lineage>
        <taxon>Eukaryota</taxon>
        <taxon>Metazoa</taxon>
        <taxon>Ecdysozoa</taxon>
        <taxon>Nematoda</taxon>
        <taxon>Chromadorea</taxon>
        <taxon>Rhabditida</taxon>
        <taxon>Rhabditina</taxon>
        <taxon>Rhabditomorpha</taxon>
        <taxon>Strongyloidea</taxon>
        <taxon>Metastrongylidae</taxon>
        <taxon>Angiostrongylus</taxon>
    </lineage>
</organism>
<evidence type="ECO:0000256" key="4">
    <source>
        <dbReference type="ARBA" id="ARBA00022989"/>
    </source>
</evidence>
<evidence type="ECO:0000313" key="11">
    <source>
        <dbReference type="WBParaSite" id="ACAC_0001204301-mRNA-1"/>
    </source>
</evidence>
<evidence type="ECO:0000256" key="7">
    <source>
        <dbReference type="ARBA" id="ARBA00023303"/>
    </source>
</evidence>
<proteinExistence type="predicted"/>
<dbReference type="GO" id="GO:0005886">
    <property type="term" value="C:plasma membrane"/>
    <property type="evidence" value="ECO:0007669"/>
    <property type="project" value="TreeGrafter"/>
</dbReference>
<evidence type="ECO:0000256" key="5">
    <source>
        <dbReference type="ARBA" id="ARBA00023065"/>
    </source>
</evidence>
<dbReference type="InterPro" id="IPR003280">
    <property type="entry name" value="2pore_dom_K_chnl"/>
</dbReference>
<keyword evidence="7" id="KW-0407">Ion channel</keyword>
<sequence length="130" mass="15034">KAVRLINPNIEKVLFFKVFSTITTIGYGYIYPVTKAGRIFSIFISFIGIPFTIVVIKDLSYIIAKLMNFPCEVLAKLWAVFRFCTLRPINEDELNRKLHGEHGERKDYRLHNMERLLAIPVSLSTIKDRG</sequence>
<dbReference type="GO" id="GO:0015271">
    <property type="term" value="F:outward rectifier potassium channel activity"/>
    <property type="evidence" value="ECO:0007669"/>
    <property type="project" value="TreeGrafter"/>
</dbReference>
<evidence type="ECO:0000256" key="8">
    <source>
        <dbReference type="SAM" id="Phobius"/>
    </source>
</evidence>
<evidence type="ECO:0000256" key="1">
    <source>
        <dbReference type="ARBA" id="ARBA00004141"/>
    </source>
</evidence>